<dbReference type="CDD" id="cd10170">
    <property type="entry name" value="ASKHA_NBD_HSP70"/>
    <property type="match status" value="1"/>
</dbReference>
<proteinExistence type="predicted"/>
<dbReference type="PANTHER" id="PTHR42749:SF1">
    <property type="entry name" value="CELL SHAPE-DETERMINING PROTEIN MREB"/>
    <property type="match status" value="1"/>
</dbReference>
<dbReference type="OrthoDB" id="2394218at2759"/>
<dbReference type="InterPro" id="IPR043129">
    <property type="entry name" value="ATPase_NBD"/>
</dbReference>
<evidence type="ECO:0000313" key="2">
    <source>
        <dbReference type="Proteomes" id="UP001152087"/>
    </source>
</evidence>
<protein>
    <recommendedName>
        <fullName evidence="3">Hsp70 family chaperone</fullName>
    </recommendedName>
</protein>
<sequence>MNKQSDLLVSVDLGTTYTGVAWMTPRTPIQVVNDWPGSGDRGERKVPTKLVYNDDGTLSSWGFICEDDDDGPGSGKMRREFFKIFIDQDTLEAARQQGLSSAPQDTAEARKYLTDYLRQIYAHVEETVETQLGRRHTGGWRDMAVTFLFSVPTTWTNIAMVNTFKGVVRDAGFGTGGPSHVALVDLTEAEAASVATLKTSAVSFQKGHVFLTVDAGGGTTDLALMRITSTDAISPQMAQVSGVRGIGIGSTLIDRAFIRLVAQRLEANPDAIERLPDDLATSMARSHHFRTVKHKFGEKVYMQQTFKIPMEGVAFDFNHPGLRVERGRMLFTKEEIQALFDVQIEGVMGRIKEQLEWMREKGMKDQVEYMVLAGGLGSSAYVRDAIQQQLVGYPHPNARHVIVVPCQEPQLCVVRGLLLDQQQRFQTGSLPVLATRVARSSYGMVVMEPYDPAIHFDEDVKTDKYDPKIKWARSQIEWLIRKGDVIDPNSSLIKSFKIKLDPGSTTRSWDAIIVISNNEPHLLPRSMKHAAGAKKLCVVKSNLTGVQQDQMVLNKNRRSWYRKGAPFYHLQFEVHVIVAPADLRFELWFNGFRFSGNHEPIAVTWD</sequence>
<comment type="caution">
    <text evidence="1">The sequence shown here is derived from an EMBL/GenBank/DDBJ whole genome shotgun (WGS) entry which is preliminary data.</text>
</comment>
<evidence type="ECO:0000313" key="1">
    <source>
        <dbReference type="EMBL" id="KAJ4180998.1"/>
    </source>
</evidence>
<keyword evidence="2" id="KW-1185">Reference proteome</keyword>
<reference evidence="1" key="1">
    <citation type="submission" date="2022-09" db="EMBL/GenBank/DDBJ databases">
        <title>Fusarium specimens isolated from Avocado Roots.</title>
        <authorList>
            <person name="Stajich J."/>
            <person name="Roper C."/>
            <person name="Heimlech-Rivalta G."/>
        </authorList>
    </citation>
    <scope>NUCLEOTIDE SEQUENCE</scope>
    <source>
        <strain evidence="1">A02</strain>
    </source>
</reference>
<organism evidence="1 2">
    <name type="scientific">Fusarium falciforme</name>
    <dbReference type="NCBI Taxonomy" id="195108"/>
    <lineage>
        <taxon>Eukaryota</taxon>
        <taxon>Fungi</taxon>
        <taxon>Dikarya</taxon>
        <taxon>Ascomycota</taxon>
        <taxon>Pezizomycotina</taxon>
        <taxon>Sordariomycetes</taxon>
        <taxon>Hypocreomycetidae</taxon>
        <taxon>Hypocreales</taxon>
        <taxon>Nectriaceae</taxon>
        <taxon>Fusarium</taxon>
        <taxon>Fusarium solani species complex</taxon>
    </lineage>
</organism>
<dbReference type="AlphaFoldDB" id="A0A9W8UXV1"/>
<name>A0A9W8UXV1_9HYPO</name>
<dbReference type="SUPFAM" id="SSF53067">
    <property type="entry name" value="Actin-like ATPase domain"/>
    <property type="match status" value="2"/>
</dbReference>
<dbReference type="Proteomes" id="UP001152087">
    <property type="component" value="Unassembled WGS sequence"/>
</dbReference>
<dbReference type="PANTHER" id="PTHR42749">
    <property type="entry name" value="CELL SHAPE-DETERMINING PROTEIN MREB"/>
    <property type="match status" value="1"/>
</dbReference>
<dbReference type="Gene3D" id="3.90.640.10">
    <property type="entry name" value="Actin, Chain A, domain 4"/>
    <property type="match status" value="1"/>
</dbReference>
<dbReference type="EMBL" id="JAOQAV010000043">
    <property type="protein sequence ID" value="KAJ4180998.1"/>
    <property type="molecule type" value="Genomic_DNA"/>
</dbReference>
<gene>
    <name evidence="1" type="ORF">NW755_011290</name>
</gene>
<dbReference type="Gene3D" id="3.30.420.40">
    <property type="match status" value="2"/>
</dbReference>
<accession>A0A9W8UXV1</accession>
<evidence type="ECO:0008006" key="3">
    <source>
        <dbReference type="Google" id="ProtNLM"/>
    </source>
</evidence>